<keyword evidence="2" id="KW-0732">Signal</keyword>
<evidence type="ECO:0000313" key="4">
    <source>
        <dbReference type="Proteomes" id="UP000078540"/>
    </source>
</evidence>
<evidence type="ECO:0000256" key="2">
    <source>
        <dbReference type="SAM" id="SignalP"/>
    </source>
</evidence>
<dbReference type="Proteomes" id="UP000078540">
    <property type="component" value="Unassembled WGS sequence"/>
</dbReference>
<sequence length="344" mass="37805">MTIRRGLFIAQLALSVSVVVHCIAITSCLPSPIRLGSGGGTDFSRVEDTVNITVLNSIETRSFSLSDRIYTPRALYVARASTASTKEHDLADDLRTKREMEVHIGCDEIALRQGAGRIKHREKTKSRHTSGTRGFRGSRERLGAMMSFYHREIQSVSIEMLGHNVKATAELLFAHISDSDRDQQFYLHGEIYIFIITSINFASCPTLFRLAKCVVEQRSDLAPAAVHAVETHVLAMRIWQIEAMSQINSQEANAIRIKIEISSVKNYLYCGGGVGVVEGDGTLLATALIIAAGLYRGTCNTTGVFTDRSTGSSCTGGPAACNRRKRARQWLATIINRSVSAHWT</sequence>
<evidence type="ECO:0000256" key="1">
    <source>
        <dbReference type="SAM" id="MobiDB-lite"/>
    </source>
</evidence>
<organism evidence="3 4">
    <name type="scientific">Atta colombica</name>
    <dbReference type="NCBI Taxonomy" id="520822"/>
    <lineage>
        <taxon>Eukaryota</taxon>
        <taxon>Metazoa</taxon>
        <taxon>Ecdysozoa</taxon>
        <taxon>Arthropoda</taxon>
        <taxon>Hexapoda</taxon>
        <taxon>Insecta</taxon>
        <taxon>Pterygota</taxon>
        <taxon>Neoptera</taxon>
        <taxon>Endopterygota</taxon>
        <taxon>Hymenoptera</taxon>
        <taxon>Apocrita</taxon>
        <taxon>Aculeata</taxon>
        <taxon>Formicoidea</taxon>
        <taxon>Formicidae</taxon>
        <taxon>Myrmicinae</taxon>
        <taxon>Atta</taxon>
    </lineage>
</organism>
<proteinExistence type="predicted"/>
<protein>
    <submittedName>
        <fullName evidence="3">Uncharacterized protein</fullName>
    </submittedName>
</protein>
<dbReference type="PROSITE" id="PS51257">
    <property type="entry name" value="PROKAR_LIPOPROTEIN"/>
    <property type="match status" value="1"/>
</dbReference>
<gene>
    <name evidence="3" type="ORF">ALC53_11968</name>
</gene>
<accession>A0A195B005</accession>
<dbReference type="EMBL" id="KQ976694">
    <property type="protein sequence ID" value="KYM77627.1"/>
    <property type="molecule type" value="Genomic_DNA"/>
</dbReference>
<feature type="signal peptide" evidence="2">
    <location>
        <begin position="1"/>
        <end position="22"/>
    </location>
</feature>
<feature type="chain" id="PRO_5008269187" evidence="2">
    <location>
        <begin position="23"/>
        <end position="344"/>
    </location>
</feature>
<evidence type="ECO:0000313" key="3">
    <source>
        <dbReference type="EMBL" id="KYM77627.1"/>
    </source>
</evidence>
<dbReference type="AlphaFoldDB" id="A0A195B005"/>
<feature type="compositionally biased region" description="Basic residues" evidence="1">
    <location>
        <begin position="117"/>
        <end position="130"/>
    </location>
</feature>
<reference evidence="3 4" key="1">
    <citation type="submission" date="2015-09" db="EMBL/GenBank/DDBJ databases">
        <title>Atta colombica WGS genome.</title>
        <authorList>
            <person name="Nygaard S."/>
            <person name="Hu H."/>
            <person name="Boomsma J."/>
            <person name="Zhang G."/>
        </authorList>
    </citation>
    <scope>NUCLEOTIDE SEQUENCE [LARGE SCALE GENOMIC DNA]</scope>
    <source>
        <strain evidence="3">Treedump-2</strain>
        <tissue evidence="3">Whole body</tissue>
    </source>
</reference>
<feature type="region of interest" description="Disordered" evidence="1">
    <location>
        <begin position="117"/>
        <end position="136"/>
    </location>
</feature>
<keyword evidence="4" id="KW-1185">Reference proteome</keyword>
<name>A0A195B005_9HYME</name>